<reference evidence="3" key="1">
    <citation type="submission" date="2023-11" db="UniProtKB">
        <authorList>
            <consortium name="WormBaseParasite"/>
        </authorList>
    </citation>
    <scope>IDENTIFICATION</scope>
</reference>
<accession>A0AA84ZDY3</accession>
<sequence length="100" mass="12208">MQWLTMIFYFFLMFSINDTLELDDTFKHDYDDDDDDDDDDIFNNNNNNNEYVKRQYPLTIKRYLTMTAEKYLWNKLMNEMKTGGLQKLMHPRIPTTLRFG</sequence>
<feature type="chain" id="PRO_5041663124" evidence="1">
    <location>
        <begin position="20"/>
        <end position="100"/>
    </location>
</feature>
<keyword evidence="1" id="KW-0732">Signal</keyword>
<dbReference type="AlphaFoldDB" id="A0AA84ZDY3"/>
<feature type="signal peptide" evidence="1">
    <location>
        <begin position="1"/>
        <end position="19"/>
    </location>
</feature>
<evidence type="ECO:0000256" key="1">
    <source>
        <dbReference type="SAM" id="SignalP"/>
    </source>
</evidence>
<organism evidence="2 3">
    <name type="scientific">Schistosoma margrebowiei</name>
    <dbReference type="NCBI Taxonomy" id="48269"/>
    <lineage>
        <taxon>Eukaryota</taxon>
        <taxon>Metazoa</taxon>
        <taxon>Spiralia</taxon>
        <taxon>Lophotrochozoa</taxon>
        <taxon>Platyhelminthes</taxon>
        <taxon>Trematoda</taxon>
        <taxon>Digenea</taxon>
        <taxon>Strigeidida</taxon>
        <taxon>Schistosomatoidea</taxon>
        <taxon>Schistosomatidae</taxon>
        <taxon>Schistosoma</taxon>
    </lineage>
</organism>
<proteinExistence type="predicted"/>
<dbReference type="Proteomes" id="UP000050790">
    <property type="component" value="Unassembled WGS sequence"/>
</dbReference>
<evidence type="ECO:0000313" key="2">
    <source>
        <dbReference type="Proteomes" id="UP000050790"/>
    </source>
</evidence>
<name>A0AA84ZDY3_9TREM</name>
<dbReference type="WBParaSite" id="SMRG1_27020.1">
    <property type="protein sequence ID" value="SMRG1_27020.1"/>
    <property type="gene ID" value="SMRG1_27020"/>
</dbReference>
<protein>
    <submittedName>
        <fullName evidence="3">Uncharacterized protein</fullName>
    </submittedName>
</protein>
<evidence type="ECO:0000313" key="3">
    <source>
        <dbReference type="WBParaSite" id="SMRG1_27020.1"/>
    </source>
</evidence>